<feature type="compositionally biased region" description="Acidic residues" evidence="1">
    <location>
        <begin position="128"/>
        <end position="138"/>
    </location>
</feature>
<protein>
    <submittedName>
        <fullName evidence="2">Uncharacterized protein</fullName>
    </submittedName>
</protein>
<organism evidence="2 3">
    <name type="scientific">Pseudomonas syringae pv. spinaceae</name>
    <dbReference type="NCBI Taxonomy" id="264459"/>
    <lineage>
        <taxon>Bacteria</taxon>
        <taxon>Pseudomonadati</taxon>
        <taxon>Pseudomonadota</taxon>
        <taxon>Gammaproteobacteria</taxon>
        <taxon>Pseudomonadales</taxon>
        <taxon>Pseudomonadaceae</taxon>
        <taxon>Pseudomonas</taxon>
        <taxon>Pseudomonas syringae</taxon>
    </lineage>
</organism>
<proteinExistence type="predicted"/>
<dbReference type="PATRIC" id="fig|264459.3.peg.3453"/>
<feature type="region of interest" description="Disordered" evidence="1">
    <location>
        <begin position="128"/>
        <end position="154"/>
    </location>
</feature>
<sequence length="313" mass="35175">MNCWRPTKECMSQISIPHVAYFPLEIQPSKIDPHVLSGAPLIPPELYVDAEHHGAVYCPDCGVMCSRMPRLLAKRKDNVDAFFFHMPGYDDVPCPHRKSAAGGGDDGAGKERKAVNLVTFAGWKSLDDDELPEDEDEIEKSSKSKSVVQRGSARGGSGFELVYNENGTLLNAGEFRTVKRLVYLAQKSLEISVQFEGEDAIKLRDLIVPIERIQKNPSRYIGKSFLLFGQPITIKVGTHRVFFNFPSSDHSLSGHCAPAIFEKRQWKTYERGHYYIFYGVIEGTETKTSVRILEPGQIDRLPSSAHDLFRSLR</sequence>
<dbReference type="Proteomes" id="UP000050384">
    <property type="component" value="Unassembled WGS sequence"/>
</dbReference>
<reference evidence="2 3" key="1">
    <citation type="submission" date="2015-09" db="EMBL/GenBank/DDBJ databases">
        <title>Genome announcement of multiple Pseudomonas syringae strains.</title>
        <authorList>
            <person name="Thakur S."/>
            <person name="Wang P.W."/>
            <person name="Gong Y."/>
            <person name="Weir B.S."/>
            <person name="Guttman D.S."/>
        </authorList>
    </citation>
    <scope>NUCLEOTIDE SEQUENCE [LARGE SCALE GENOMIC DNA]</scope>
    <source>
        <strain evidence="2 3">ICMP16929</strain>
    </source>
</reference>
<dbReference type="EMBL" id="LJRI01000554">
    <property type="protein sequence ID" value="KPY97200.1"/>
    <property type="molecule type" value="Genomic_DNA"/>
</dbReference>
<accession>A0A0N8T7M4</accession>
<evidence type="ECO:0000313" key="3">
    <source>
        <dbReference type="Proteomes" id="UP000050384"/>
    </source>
</evidence>
<dbReference type="AlphaFoldDB" id="A0A0N8T7M4"/>
<evidence type="ECO:0000313" key="2">
    <source>
        <dbReference type="EMBL" id="KPY97200.1"/>
    </source>
</evidence>
<comment type="caution">
    <text evidence="2">The sequence shown here is derived from an EMBL/GenBank/DDBJ whole genome shotgun (WGS) entry which is preliminary data.</text>
</comment>
<name>A0A0N8T7M4_PSESX</name>
<gene>
    <name evidence="2" type="ORF">ALO94_02002</name>
</gene>
<evidence type="ECO:0000256" key="1">
    <source>
        <dbReference type="SAM" id="MobiDB-lite"/>
    </source>
</evidence>